<dbReference type="RefSeq" id="XP_031856886.1">
    <property type="nucleotide sequence ID" value="XM_032000995.1"/>
</dbReference>
<evidence type="ECO:0000256" key="5">
    <source>
        <dbReference type="ARBA" id="ARBA00022723"/>
    </source>
</evidence>
<dbReference type="CDD" id="cd09868">
    <property type="entry name" value="PIN_XPG_RAD2"/>
    <property type="match status" value="2"/>
</dbReference>
<evidence type="ECO:0000256" key="13">
    <source>
        <dbReference type="SAM" id="Coils"/>
    </source>
</evidence>
<comment type="subcellular location">
    <subcellularLocation>
        <location evidence="2">Nucleus</location>
    </subcellularLocation>
</comment>
<dbReference type="InterPro" id="IPR006086">
    <property type="entry name" value="XPG-I_dom"/>
</dbReference>
<evidence type="ECO:0000256" key="8">
    <source>
        <dbReference type="ARBA" id="ARBA00022801"/>
    </source>
</evidence>
<comment type="similarity">
    <text evidence="3">Belongs to the XPG/RAD2 endonuclease family. XPG subfamily.</text>
</comment>
<dbReference type="InterPro" id="IPR036279">
    <property type="entry name" value="5-3_exonuclease_C_sf"/>
</dbReference>
<evidence type="ECO:0000256" key="9">
    <source>
        <dbReference type="ARBA" id="ARBA00022842"/>
    </source>
</evidence>
<dbReference type="InterPro" id="IPR006085">
    <property type="entry name" value="XPG_DNA_repair_N"/>
</dbReference>
<feature type="domain" description="XPG N-terminal" evidence="16">
    <location>
        <begin position="1"/>
        <end position="98"/>
    </location>
</feature>
<dbReference type="GO" id="GO:0048256">
    <property type="term" value="F:flap endonuclease activity"/>
    <property type="evidence" value="ECO:0007669"/>
    <property type="project" value="UniProtKB-ARBA"/>
</dbReference>
<comment type="similarity">
    <text evidence="12">Belongs to the XPG/RAD2 endonuclease family. GEN subfamily.</text>
</comment>
<dbReference type="Gene3D" id="1.10.150.20">
    <property type="entry name" value="5' to 3' exonuclease, C-terminal subdomain"/>
    <property type="match status" value="1"/>
</dbReference>
<dbReference type="PRINTS" id="PR00066">
    <property type="entry name" value="XRODRMPGMNTG"/>
</dbReference>
<feature type="compositionally biased region" description="Low complexity" evidence="14">
    <location>
        <begin position="1095"/>
        <end position="1105"/>
    </location>
</feature>
<feature type="compositionally biased region" description="Acidic residues" evidence="14">
    <location>
        <begin position="589"/>
        <end position="611"/>
    </location>
</feature>
<keyword evidence="18" id="KW-1185">Reference proteome</keyword>
<feature type="compositionally biased region" description="Polar residues" evidence="14">
    <location>
        <begin position="572"/>
        <end position="588"/>
    </location>
</feature>
<evidence type="ECO:0000256" key="14">
    <source>
        <dbReference type="SAM" id="MobiDB-lite"/>
    </source>
</evidence>
<dbReference type="SUPFAM" id="SSF88723">
    <property type="entry name" value="PIN domain-like"/>
    <property type="match status" value="1"/>
</dbReference>
<dbReference type="Gene3D" id="3.40.50.1010">
    <property type="entry name" value="5'-nuclease"/>
    <property type="match status" value="2"/>
</dbReference>
<keyword evidence="10" id="KW-0234">DNA repair</keyword>
<dbReference type="PROSITE" id="PS00842">
    <property type="entry name" value="XPG_2"/>
    <property type="match status" value="1"/>
</dbReference>
<evidence type="ECO:0000256" key="7">
    <source>
        <dbReference type="ARBA" id="ARBA00022763"/>
    </source>
</evidence>
<keyword evidence="11" id="KW-0539">Nucleus</keyword>
<name>A0A5E8C9B8_9ASCO</name>
<dbReference type="FunFam" id="1.10.150.20:FF:000030">
    <property type="entry name" value="Flap endonuclease GEN-like 1"/>
    <property type="match status" value="1"/>
</dbReference>
<feature type="region of interest" description="Disordered" evidence="14">
    <location>
        <begin position="442"/>
        <end position="625"/>
    </location>
</feature>
<feature type="compositionally biased region" description="Polar residues" evidence="14">
    <location>
        <begin position="507"/>
        <end position="519"/>
    </location>
</feature>
<evidence type="ECO:0000313" key="18">
    <source>
        <dbReference type="Proteomes" id="UP000398389"/>
    </source>
</evidence>
<evidence type="ECO:0008006" key="19">
    <source>
        <dbReference type="Google" id="ProtNLM"/>
    </source>
</evidence>
<evidence type="ECO:0000313" key="17">
    <source>
        <dbReference type="EMBL" id="VVT58588.1"/>
    </source>
</evidence>
<keyword evidence="4" id="KW-0540">Nuclease</keyword>
<keyword evidence="6" id="KW-0255">Endonuclease</keyword>
<keyword evidence="13" id="KW-0175">Coiled coil</keyword>
<evidence type="ECO:0000259" key="16">
    <source>
        <dbReference type="SMART" id="SM00485"/>
    </source>
</evidence>
<keyword evidence="9" id="KW-0460">Magnesium</keyword>
<gene>
    <name evidence="17" type="ORF">SAPINGB_P006284</name>
</gene>
<protein>
    <recommendedName>
        <fullName evidence="19">DNA repair protein RAD2</fullName>
    </recommendedName>
</protein>
<feature type="compositionally biased region" description="Polar residues" evidence="14">
    <location>
        <begin position="1151"/>
        <end position="1162"/>
    </location>
</feature>
<dbReference type="InterPro" id="IPR006084">
    <property type="entry name" value="XPG/Rad2"/>
</dbReference>
<feature type="compositionally biased region" description="Basic and acidic residues" evidence="14">
    <location>
        <begin position="544"/>
        <end position="555"/>
    </location>
</feature>
<dbReference type="GO" id="GO:0003697">
    <property type="term" value="F:single-stranded DNA binding"/>
    <property type="evidence" value="ECO:0007669"/>
    <property type="project" value="InterPro"/>
</dbReference>
<feature type="region of interest" description="Disordered" evidence="14">
    <location>
        <begin position="1094"/>
        <end position="1197"/>
    </location>
</feature>
<dbReference type="InterPro" id="IPR019974">
    <property type="entry name" value="XPG_CS"/>
</dbReference>
<evidence type="ECO:0000256" key="10">
    <source>
        <dbReference type="ARBA" id="ARBA00023204"/>
    </source>
</evidence>
<feature type="compositionally biased region" description="Acidic residues" evidence="14">
    <location>
        <begin position="1132"/>
        <end position="1143"/>
    </location>
</feature>
<sequence>MGVRGLWEIVAPAAHPVNLENISGYRLAIDASIWIYHFLKAMRDSQGKVLRYAHIVGFFRRICKLIFFGIKPVFVFDGGAPILKRNTILNRRERRKVRKETASSIAAKILTLQLHKHAAEQVKKKKKATERVVSYLQLSDDDESSDHEKSGEIAYLDEVSVDKDKRTNVFKIKPADVSQNTTHDPYFLPEIDEEAISNNVNHDPRLLSHEDFEEYADHVQTQLQSGIYDQEEMDYESPEFKALPLATQYQIVSTARLRSRLRMGLTVDQLETQFPDRLAFSKFQINRVKQRNYLTQKLMNMANVDGDGTAPAGVKTQVGRIASQRGREYVLQKSENGWTLALENEEMKSNLINIDVDDTEIRDDDLKRKNLEKEEINDDEEDDEEQDEEDDDDEDDVEWEDVDVSKSAPSVITAPETNPDYMSQLPKSLSGFETALQREKLYESLRKKAQQGNDPKSAASKSKSKNENAFILEDDSGDEHPTQSEPSKVEKPTDALEKPRPQEKQETSSGFGQKLSFSKSLFARAAKNSASDATLNTTASAKASETESEKKKEDTYVPPWFNSDTVAGLTKKQASPSQEQAPFAISSSGEEEEEEEGEEKDENEEDEEDKDELVSYSSVLNRRQRQLYQEEPLKINDGMVIDIDEEESSDADEFDDSIQILNPDEFNKPKDGTTAVSAAVTTAPSTTAMTVTSTATVTTAANIDEKDNDAPEQSLGGVVKLASDVTELNKVSPTKRPTDEEIFKPANYSKEHEDELARLEEEYGEQEDEELMEQLEKEIEETHRFTESFKAAQPAPQAAMARFASTSTEPPVEFQSIESYDDEIRALRQQAHKGMRDADEVTPEMVEECQELLKRFGIPFITAPMEAEAQCATLMSMGLVDGIVTDDSDCFLFGGTKVFKNMFSQVNKYVECYDANDIKREFGLDQHKLINLAYLLGSDYTDGVTGVGPVTAMEILANFDTPDGLIRFRDWWKDVQLKGADKGKSVDSNKPETEFERKFKRNAAKIFLSEDFPLKEVEQAYLHPEVDTDPTPFKWGVPDLDALRTFLHKRVGWPEAKTDELLVPVIKAMNKKLTEASTRQTLLKDFFLNLGGNGINSNGTLTGSGAAAPGRSSRMTKAISAMSGRMRRREEADLESSSDEEKEQEMKTKDSNGSTTERVLSTTEEEPVDGVKTTKKQKQNNSSKAVRPLRKKPKQKK</sequence>
<dbReference type="EMBL" id="CABVLU010000005">
    <property type="protein sequence ID" value="VVT58588.1"/>
    <property type="molecule type" value="Genomic_DNA"/>
</dbReference>
<dbReference type="Pfam" id="PF00867">
    <property type="entry name" value="XPG_I"/>
    <property type="match status" value="1"/>
</dbReference>
<dbReference type="GO" id="GO:0006289">
    <property type="term" value="P:nucleotide-excision repair"/>
    <property type="evidence" value="ECO:0007669"/>
    <property type="project" value="InterPro"/>
</dbReference>
<reference evidence="17 18" key="1">
    <citation type="submission" date="2019-09" db="EMBL/GenBank/DDBJ databases">
        <authorList>
            <person name="Brejova B."/>
        </authorList>
    </citation>
    <scope>NUCLEOTIDE SEQUENCE [LARGE SCALE GENOMIC DNA]</scope>
</reference>
<dbReference type="PROSITE" id="PS00841">
    <property type="entry name" value="XPG_1"/>
    <property type="match status" value="1"/>
</dbReference>
<dbReference type="PANTHER" id="PTHR16171:SF7">
    <property type="entry name" value="DNA REPAIR PROTEIN RAD2"/>
    <property type="match status" value="1"/>
</dbReference>
<dbReference type="SMART" id="SM00279">
    <property type="entry name" value="HhH2"/>
    <property type="match status" value="1"/>
</dbReference>
<dbReference type="SUPFAM" id="SSF47807">
    <property type="entry name" value="5' to 3' exonuclease, C-terminal subdomain"/>
    <property type="match status" value="1"/>
</dbReference>
<evidence type="ECO:0000256" key="12">
    <source>
        <dbReference type="ARBA" id="ARBA00038112"/>
    </source>
</evidence>
<dbReference type="Pfam" id="PF00752">
    <property type="entry name" value="XPG_N"/>
    <property type="match status" value="1"/>
</dbReference>
<dbReference type="OrthoDB" id="31113at2759"/>
<comment type="cofactor">
    <cofactor evidence="1">
        <name>Mg(2+)</name>
        <dbReference type="ChEBI" id="CHEBI:18420"/>
    </cofactor>
</comment>
<dbReference type="GeneID" id="43585095"/>
<feature type="compositionally biased region" description="Basic residues" evidence="14">
    <location>
        <begin position="1187"/>
        <end position="1197"/>
    </location>
</feature>
<feature type="coiled-coil region" evidence="13">
    <location>
        <begin position="749"/>
        <end position="776"/>
    </location>
</feature>
<evidence type="ECO:0000256" key="2">
    <source>
        <dbReference type="ARBA" id="ARBA00004123"/>
    </source>
</evidence>
<evidence type="ECO:0000256" key="1">
    <source>
        <dbReference type="ARBA" id="ARBA00001946"/>
    </source>
</evidence>
<dbReference type="GO" id="GO:0046872">
    <property type="term" value="F:metal ion binding"/>
    <property type="evidence" value="ECO:0007669"/>
    <property type="project" value="UniProtKB-KW"/>
</dbReference>
<dbReference type="SMART" id="SM00485">
    <property type="entry name" value="XPGN"/>
    <property type="match status" value="1"/>
</dbReference>
<dbReference type="SMART" id="SM00484">
    <property type="entry name" value="XPGI"/>
    <property type="match status" value="1"/>
</dbReference>
<dbReference type="PRINTS" id="PR00853">
    <property type="entry name" value="XPGRADSUPER"/>
</dbReference>
<dbReference type="InterPro" id="IPR029060">
    <property type="entry name" value="PIN-like_dom_sf"/>
</dbReference>
<dbReference type="InterPro" id="IPR001044">
    <property type="entry name" value="XPG/Rad2_eukaryotes"/>
</dbReference>
<evidence type="ECO:0000256" key="11">
    <source>
        <dbReference type="ARBA" id="ARBA00023242"/>
    </source>
</evidence>
<proteinExistence type="inferred from homology"/>
<dbReference type="PANTHER" id="PTHR16171">
    <property type="entry name" value="DNA REPAIR PROTEIN COMPLEMENTING XP-G CELLS-RELATED"/>
    <property type="match status" value="1"/>
</dbReference>
<accession>A0A5E8C9B8</accession>
<evidence type="ECO:0000256" key="4">
    <source>
        <dbReference type="ARBA" id="ARBA00022722"/>
    </source>
</evidence>
<dbReference type="GO" id="GO:0005634">
    <property type="term" value="C:nucleus"/>
    <property type="evidence" value="ECO:0007669"/>
    <property type="project" value="UniProtKB-SubCell"/>
</dbReference>
<dbReference type="AlphaFoldDB" id="A0A5E8C9B8"/>
<dbReference type="InterPro" id="IPR008918">
    <property type="entry name" value="HhH2"/>
</dbReference>
<feature type="region of interest" description="Disordered" evidence="14">
    <location>
        <begin position="370"/>
        <end position="426"/>
    </location>
</feature>
<evidence type="ECO:0000256" key="6">
    <source>
        <dbReference type="ARBA" id="ARBA00022759"/>
    </source>
</evidence>
<feature type="compositionally biased region" description="Acidic residues" evidence="14">
    <location>
        <begin position="375"/>
        <end position="402"/>
    </location>
</feature>
<dbReference type="CDD" id="cd09904">
    <property type="entry name" value="H3TH_XPG"/>
    <property type="match status" value="1"/>
</dbReference>
<keyword evidence="5" id="KW-0479">Metal-binding</keyword>
<feature type="compositionally biased region" description="Basic and acidic residues" evidence="14">
    <location>
        <begin position="478"/>
        <end position="506"/>
    </location>
</feature>
<organism evidence="17 18">
    <name type="scientific">Magnusiomyces paraingens</name>
    <dbReference type="NCBI Taxonomy" id="2606893"/>
    <lineage>
        <taxon>Eukaryota</taxon>
        <taxon>Fungi</taxon>
        <taxon>Dikarya</taxon>
        <taxon>Ascomycota</taxon>
        <taxon>Saccharomycotina</taxon>
        <taxon>Dipodascomycetes</taxon>
        <taxon>Dipodascales</taxon>
        <taxon>Dipodascaceae</taxon>
        <taxon>Magnusiomyces</taxon>
    </lineage>
</organism>
<evidence type="ECO:0000259" key="15">
    <source>
        <dbReference type="SMART" id="SM00484"/>
    </source>
</evidence>
<dbReference type="Proteomes" id="UP000398389">
    <property type="component" value="Unassembled WGS sequence"/>
</dbReference>
<keyword evidence="8" id="KW-0378">Hydrolase</keyword>
<keyword evidence="7" id="KW-0227">DNA damage</keyword>
<feature type="domain" description="XPG-I" evidence="15">
    <location>
        <begin position="854"/>
        <end position="924"/>
    </location>
</feature>
<evidence type="ECO:0000256" key="3">
    <source>
        <dbReference type="ARBA" id="ARBA00005283"/>
    </source>
</evidence>